<gene>
    <name evidence="2" type="ORF">F2Q68_00035315</name>
</gene>
<evidence type="ECO:0000256" key="1">
    <source>
        <dbReference type="SAM" id="MobiDB-lite"/>
    </source>
</evidence>
<evidence type="ECO:0000313" key="2">
    <source>
        <dbReference type="EMBL" id="KAF2553777.1"/>
    </source>
</evidence>
<reference evidence="2" key="1">
    <citation type="submission" date="2019-12" db="EMBL/GenBank/DDBJ databases">
        <title>Genome sequencing and annotation of Brassica cretica.</title>
        <authorList>
            <person name="Studholme D.J."/>
            <person name="Sarris P.F."/>
        </authorList>
    </citation>
    <scope>NUCLEOTIDE SEQUENCE</scope>
    <source>
        <strain evidence="2">PFS-001/15</strain>
        <tissue evidence="2">Leaf</tissue>
    </source>
</reference>
<protein>
    <submittedName>
        <fullName evidence="2">Uncharacterized protein</fullName>
    </submittedName>
</protein>
<sequence length="96" mass="10437">MFPLALGSTSHFSSRWWCWSSPDSSRLLSDLIFFKPSLFPSFLTPSSPDVVDGEVLCTGLCFQFVSGELPIRSSPEMSLSLKRGGGSHGGHVSLSR</sequence>
<comment type="caution">
    <text evidence="2">The sequence shown here is derived from an EMBL/GenBank/DDBJ whole genome shotgun (WGS) entry which is preliminary data.</text>
</comment>
<dbReference type="AlphaFoldDB" id="A0A8S9HAT5"/>
<name>A0A8S9HAT5_BRACR</name>
<dbReference type="EMBL" id="QGKW02001988">
    <property type="protein sequence ID" value="KAF2553777.1"/>
    <property type="molecule type" value="Genomic_DNA"/>
</dbReference>
<evidence type="ECO:0000313" key="3">
    <source>
        <dbReference type="Proteomes" id="UP000712281"/>
    </source>
</evidence>
<organism evidence="2 3">
    <name type="scientific">Brassica cretica</name>
    <name type="common">Mustard</name>
    <dbReference type="NCBI Taxonomy" id="69181"/>
    <lineage>
        <taxon>Eukaryota</taxon>
        <taxon>Viridiplantae</taxon>
        <taxon>Streptophyta</taxon>
        <taxon>Embryophyta</taxon>
        <taxon>Tracheophyta</taxon>
        <taxon>Spermatophyta</taxon>
        <taxon>Magnoliopsida</taxon>
        <taxon>eudicotyledons</taxon>
        <taxon>Gunneridae</taxon>
        <taxon>Pentapetalae</taxon>
        <taxon>rosids</taxon>
        <taxon>malvids</taxon>
        <taxon>Brassicales</taxon>
        <taxon>Brassicaceae</taxon>
        <taxon>Brassiceae</taxon>
        <taxon>Brassica</taxon>
    </lineage>
</organism>
<proteinExistence type="predicted"/>
<accession>A0A8S9HAT5</accession>
<feature type="region of interest" description="Disordered" evidence="1">
    <location>
        <begin position="76"/>
        <end position="96"/>
    </location>
</feature>
<dbReference type="Proteomes" id="UP000712281">
    <property type="component" value="Unassembled WGS sequence"/>
</dbReference>